<evidence type="ECO:0000256" key="2">
    <source>
        <dbReference type="PROSITE-ProRule" id="PRU00108"/>
    </source>
</evidence>
<dbReference type="AlphaFoldDB" id="A0AAD9J1R1"/>
<dbReference type="GO" id="GO:0030154">
    <property type="term" value="P:cell differentiation"/>
    <property type="evidence" value="ECO:0007669"/>
    <property type="project" value="TreeGrafter"/>
</dbReference>
<dbReference type="PANTHER" id="PTHR24340">
    <property type="entry name" value="HOMEOBOX PROTEIN NKX"/>
    <property type="match status" value="1"/>
</dbReference>
<protein>
    <recommendedName>
        <fullName evidence="5">Homeobox domain-containing protein</fullName>
    </recommendedName>
</protein>
<dbReference type="SMART" id="SM00389">
    <property type="entry name" value="HOX"/>
    <property type="match status" value="1"/>
</dbReference>
<name>A0AAD9J1R1_9ANNE</name>
<accession>A0AAD9J1R1</accession>
<dbReference type="InterPro" id="IPR009057">
    <property type="entry name" value="Homeodomain-like_sf"/>
</dbReference>
<feature type="region of interest" description="Disordered" evidence="4">
    <location>
        <begin position="223"/>
        <end position="256"/>
    </location>
</feature>
<feature type="compositionally biased region" description="Low complexity" evidence="4">
    <location>
        <begin position="234"/>
        <end position="246"/>
    </location>
</feature>
<feature type="DNA-binding region" description="Homeobox" evidence="2">
    <location>
        <begin position="108"/>
        <end position="167"/>
    </location>
</feature>
<evidence type="ECO:0000256" key="4">
    <source>
        <dbReference type="SAM" id="MobiDB-lite"/>
    </source>
</evidence>
<feature type="domain" description="Homeobox" evidence="5">
    <location>
        <begin position="106"/>
        <end position="166"/>
    </location>
</feature>
<evidence type="ECO:0000259" key="5">
    <source>
        <dbReference type="PROSITE" id="PS50071"/>
    </source>
</evidence>
<evidence type="ECO:0000256" key="3">
    <source>
        <dbReference type="RuleBase" id="RU000682"/>
    </source>
</evidence>
<evidence type="ECO:0000313" key="6">
    <source>
        <dbReference type="EMBL" id="KAK2144959.1"/>
    </source>
</evidence>
<dbReference type="EMBL" id="JAODUP010000716">
    <property type="protein sequence ID" value="KAK2144959.1"/>
    <property type="molecule type" value="Genomic_DNA"/>
</dbReference>
<evidence type="ECO:0000313" key="7">
    <source>
        <dbReference type="Proteomes" id="UP001208570"/>
    </source>
</evidence>
<proteinExistence type="predicted"/>
<comment type="caution">
    <text evidence="6">The sequence shown here is derived from an EMBL/GenBank/DDBJ whole genome shotgun (WGS) entry which is preliminary data.</text>
</comment>
<gene>
    <name evidence="6" type="ORF">LSH36_716g01014</name>
</gene>
<dbReference type="Pfam" id="PF00046">
    <property type="entry name" value="Homeodomain"/>
    <property type="match status" value="1"/>
</dbReference>
<evidence type="ECO:0000256" key="1">
    <source>
        <dbReference type="ARBA" id="ARBA00004123"/>
    </source>
</evidence>
<dbReference type="GO" id="GO:0005634">
    <property type="term" value="C:nucleus"/>
    <property type="evidence" value="ECO:0007669"/>
    <property type="project" value="UniProtKB-SubCell"/>
</dbReference>
<dbReference type="CDD" id="cd00086">
    <property type="entry name" value="homeodomain"/>
    <property type="match status" value="1"/>
</dbReference>
<dbReference type="InterPro" id="IPR001356">
    <property type="entry name" value="HD"/>
</dbReference>
<feature type="region of interest" description="Disordered" evidence="4">
    <location>
        <begin position="83"/>
        <end position="115"/>
    </location>
</feature>
<comment type="subcellular location">
    <subcellularLocation>
        <location evidence="1 2 3">Nucleus</location>
    </subcellularLocation>
</comment>
<dbReference type="GO" id="GO:0000978">
    <property type="term" value="F:RNA polymerase II cis-regulatory region sequence-specific DNA binding"/>
    <property type="evidence" value="ECO:0007669"/>
    <property type="project" value="TreeGrafter"/>
</dbReference>
<keyword evidence="2 3" id="KW-0238">DNA-binding</keyword>
<dbReference type="GO" id="GO:0000981">
    <property type="term" value="F:DNA-binding transcription factor activity, RNA polymerase II-specific"/>
    <property type="evidence" value="ECO:0007669"/>
    <property type="project" value="TreeGrafter"/>
</dbReference>
<organism evidence="6 7">
    <name type="scientific">Paralvinella palmiformis</name>
    <dbReference type="NCBI Taxonomy" id="53620"/>
    <lineage>
        <taxon>Eukaryota</taxon>
        <taxon>Metazoa</taxon>
        <taxon>Spiralia</taxon>
        <taxon>Lophotrochozoa</taxon>
        <taxon>Annelida</taxon>
        <taxon>Polychaeta</taxon>
        <taxon>Sedentaria</taxon>
        <taxon>Canalipalpata</taxon>
        <taxon>Terebellida</taxon>
        <taxon>Terebelliformia</taxon>
        <taxon>Alvinellidae</taxon>
        <taxon>Paralvinella</taxon>
    </lineage>
</organism>
<keyword evidence="2 3" id="KW-0539">Nucleus</keyword>
<dbReference type="PROSITE" id="PS50071">
    <property type="entry name" value="HOMEOBOX_2"/>
    <property type="match status" value="1"/>
</dbReference>
<dbReference type="SUPFAM" id="SSF46689">
    <property type="entry name" value="Homeodomain-like"/>
    <property type="match status" value="1"/>
</dbReference>
<dbReference type="Proteomes" id="UP001208570">
    <property type="component" value="Unassembled WGS sequence"/>
</dbReference>
<keyword evidence="7" id="KW-1185">Reference proteome</keyword>
<keyword evidence="2 3" id="KW-0371">Homeobox</keyword>
<sequence length="357" mass="39950">MTDITSYAYDMSSRSHDLQRSNYESDWHGFIPNINNVDQNVNPEPPAEMSFAAHLLRQDISSNTQLFRSFSDADVTSLHRDNACQDEQGSGSTPSDDSTTPPSGKKRTSTKRTVFSQSQLTSLESRFIQQSFLSRDERQELAQRLEITERQVMVWFQNRRGRLKKRGPADLAYNPMKLNELNNRRPYPFLYGMLSSMHYQNNPYQQLWSGYPDTVKDVAASALDGRPPGGGKVSSSMTSRTTTNSSPIANVNSPPGHPVIDVGDGVASFPCLDQNSAARLSESPKISPGDGLSRTSCHYTDTGYGHVPTANINHCYSGLGHSAPDPESISRMYRTEYPDYCRYNAAKDEHRTDKIRM</sequence>
<feature type="compositionally biased region" description="Low complexity" evidence="4">
    <location>
        <begin position="89"/>
        <end position="103"/>
    </location>
</feature>
<dbReference type="Gene3D" id="1.10.10.60">
    <property type="entry name" value="Homeodomain-like"/>
    <property type="match status" value="1"/>
</dbReference>
<reference evidence="6" key="1">
    <citation type="journal article" date="2023" name="Mol. Biol. Evol.">
        <title>Third-Generation Sequencing Reveals the Adaptive Role of the Epigenome in Three Deep-Sea Polychaetes.</title>
        <authorList>
            <person name="Perez M."/>
            <person name="Aroh O."/>
            <person name="Sun Y."/>
            <person name="Lan Y."/>
            <person name="Juniper S.K."/>
            <person name="Young C.R."/>
            <person name="Angers B."/>
            <person name="Qian P.Y."/>
        </authorList>
    </citation>
    <scope>NUCLEOTIDE SEQUENCE</scope>
    <source>
        <strain evidence="6">P08H-3</strain>
    </source>
</reference>
<dbReference type="InterPro" id="IPR050394">
    <property type="entry name" value="Homeobox_NK-like"/>
</dbReference>